<evidence type="ECO:0000256" key="6">
    <source>
        <dbReference type="SAM" id="Phobius"/>
    </source>
</evidence>
<keyword evidence="2" id="KW-0813">Transport</keyword>
<dbReference type="PROSITE" id="PS50267">
    <property type="entry name" value="NA_NEUROTRAN_SYMP_3"/>
    <property type="match status" value="1"/>
</dbReference>
<evidence type="ECO:0000313" key="7">
    <source>
        <dbReference type="EMBL" id="GAI52447.1"/>
    </source>
</evidence>
<dbReference type="PRINTS" id="PR00176">
    <property type="entry name" value="NANEUSMPORT"/>
</dbReference>
<evidence type="ECO:0000256" key="5">
    <source>
        <dbReference type="ARBA" id="ARBA00023136"/>
    </source>
</evidence>
<dbReference type="InterPro" id="IPR000175">
    <property type="entry name" value="Na/ntran_symport"/>
</dbReference>
<dbReference type="GO" id="GO:0016020">
    <property type="term" value="C:membrane"/>
    <property type="evidence" value="ECO:0007669"/>
    <property type="project" value="UniProtKB-SubCell"/>
</dbReference>
<evidence type="ECO:0000256" key="4">
    <source>
        <dbReference type="ARBA" id="ARBA00022989"/>
    </source>
</evidence>
<dbReference type="Pfam" id="PF00209">
    <property type="entry name" value="SNF"/>
    <property type="match status" value="1"/>
</dbReference>
<evidence type="ECO:0008006" key="8">
    <source>
        <dbReference type="Google" id="ProtNLM"/>
    </source>
</evidence>
<dbReference type="SUPFAM" id="SSF161070">
    <property type="entry name" value="SNF-like"/>
    <property type="match status" value="1"/>
</dbReference>
<dbReference type="EMBL" id="BARV01033648">
    <property type="protein sequence ID" value="GAI52447.1"/>
    <property type="molecule type" value="Genomic_DNA"/>
</dbReference>
<organism evidence="7">
    <name type="scientific">marine sediment metagenome</name>
    <dbReference type="NCBI Taxonomy" id="412755"/>
    <lineage>
        <taxon>unclassified sequences</taxon>
        <taxon>metagenomes</taxon>
        <taxon>ecological metagenomes</taxon>
    </lineage>
</organism>
<accession>X1P829</accession>
<keyword evidence="5 6" id="KW-0472">Membrane</keyword>
<dbReference type="PANTHER" id="PTHR42948:SF1">
    <property type="entry name" value="TRANSPORTER"/>
    <property type="match status" value="1"/>
</dbReference>
<dbReference type="PROSITE" id="PS00610">
    <property type="entry name" value="NA_NEUROTRAN_SYMP_1"/>
    <property type="match status" value="1"/>
</dbReference>
<proteinExistence type="predicted"/>
<name>X1P829_9ZZZZ</name>
<protein>
    <recommendedName>
        <fullName evidence="8">Transporter</fullName>
    </recommendedName>
</protein>
<reference evidence="7" key="1">
    <citation type="journal article" date="2014" name="Front. Microbiol.">
        <title>High frequency of phylogenetically diverse reductive dehalogenase-homologous genes in deep subseafloor sedimentary metagenomes.</title>
        <authorList>
            <person name="Kawai M."/>
            <person name="Futagami T."/>
            <person name="Toyoda A."/>
            <person name="Takaki Y."/>
            <person name="Nishi S."/>
            <person name="Hori S."/>
            <person name="Arai W."/>
            <person name="Tsubouchi T."/>
            <person name="Morono Y."/>
            <person name="Uchiyama I."/>
            <person name="Ito T."/>
            <person name="Fujiyama A."/>
            <person name="Inagaki F."/>
            <person name="Takami H."/>
        </authorList>
    </citation>
    <scope>NUCLEOTIDE SEQUENCE</scope>
    <source>
        <strain evidence="7">Expedition CK06-06</strain>
    </source>
</reference>
<feature type="transmembrane region" description="Helical" evidence="6">
    <location>
        <begin position="12"/>
        <end position="34"/>
    </location>
</feature>
<evidence type="ECO:0000256" key="3">
    <source>
        <dbReference type="ARBA" id="ARBA00022692"/>
    </source>
</evidence>
<dbReference type="InterPro" id="IPR037272">
    <property type="entry name" value="SNS_sf"/>
</dbReference>
<keyword evidence="4 6" id="KW-1133">Transmembrane helix</keyword>
<comment type="subcellular location">
    <subcellularLocation>
        <location evidence="1">Membrane</location>
        <topology evidence="1">Multi-pass membrane protein</topology>
    </subcellularLocation>
</comment>
<keyword evidence="3 6" id="KW-0812">Transmembrane</keyword>
<feature type="transmembrane region" description="Helical" evidence="6">
    <location>
        <begin position="46"/>
        <end position="65"/>
    </location>
</feature>
<gene>
    <name evidence="7" type="ORF">S06H3_52851</name>
</gene>
<evidence type="ECO:0000256" key="1">
    <source>
        <dbReference type="ARBA" id="ARBA00004141"/>
    </source>
</evidence>
<dbReference type="PANTHER" id="PTHR42948">
    <property type="entry name" value="TRANSPORTER"/>
    <property type="match status" value="1"/>
</dbReference>
<feature type="non-terminal residue" evidence="7">
    <location>
        <position position="108"/>
    </location>
</feature>
<dbReference type="AlphaFoldDB" id="X1P829"/>
<evidence type="ECO:0000256" key="2">
    <source>
        <dbReference type="ARBA" id="ARBA00022448"/>
    </source>
</evidence>
<comment type="caution">
    <text evidence="7">The sequence shown here is derived from an EMBL/GenBank/DDBJ whole genome shotgun (WGS) entry which is preliminary data.</text>
</comment>
<sequence length="108" mass="11887">MSETGVSREREYLSTRLGFILVSAGCAIGLGNVWRFPFITGKYGGAAFVVVYLIFLLILGFPIMVMEFSMGRASQLNIAGAMRTLEPKGSKWHIYGYIGILGNVILMM</sequence>